<evidence type="ECO:0000313" key="2">
    <source>
        <dbReference type="EMBL" id="KAJ4410869.1"/>
    </source>
</evidence>
<comment type="caution">
    <text evidence="2">The sequence shown here is derived from an EMBL/GenBank/DDBJ whole genome shotgun (WGS) entry which is preliminary data.</text>
</comment>
<feature type="region of interest" description="Disordered" evidence="1">
    <location>
        <begin position="116"/>
        <end position="138"/>
    </location>
</feature>
<organism evidence="2 3">
    <name type="scientific">Didymella pomorum</name>
    <dbReference type="NCBI Taxonomy" id="749634"/>
    <lineage>
        <taxon>Eukaryota</taxon>
        <taxon>Fungi</taxon>
        <taxon>Dikarya</taxon>
        <taxon>Ascomycota</taxon>
        <taxon>Pezizomycotina</taxon>
        <taxon>Dothideomycetes</taxon>
        <taxon>Pleosporomycetidae</taxon>
        <taxon>Pleosporales</taxon>
        <taxon>Pleosporineae</taxon>
        <taxon>Didymellaceae</taxon>
        <taxon>Didymella</taxon>
    </lineage>
</organism>
<proteinExistence type="predicted"/>
<feature type="region of interest" description="Disordered" evidence="1">
    <location>
        <begin position="300"/>
        <end position="336"/>
    </location>
</feature>
<protein>
    <submittedName>
        <fullName evidence="2">Uncharacterized protein</fullName>
    </submittedName>
</protein>
<dbReference type="Proteomes" id="UP001140510">
    <property type="component" value="Unassembled WGS sequence"/>
</dbReference>
<evidence type="ECO:0000256" key="1">
    <source>
        <dbReference type="SAM" id="MobiDB-lite"/>
    </source>
</evidence>
<gene>
    <name evidence="2" type="ORF">N0V91_001798</name>
</gene>
<reference evidence="2" key="1">
    <citation type="submission" date="2022-10" db="EMBL/GenBank/DDBJ databases">
        <title>Tapping the CABI collections for fungal endophytes: first genome assemblies for Collariella, Neodidymelliopsis, Ascochyta clinopodiicola, Didymella pomorum, Didymosphaeria variabile, Neocosmospora piperis and Neocucurbitaria cava.</title>
        <authorList>
            <person name="Hill R."/>
        </authorList>
    </citation>
    <scope>NUCLEOTIDE SEQUENCE</scope>
    <source>
        <strain evidence="2">IMI 355091</strain>
    </source>
</reference>
<feature type="region of interest" description="Disordered" evidence="1">
    <location>
        <begin position="29"/>
        <end position="48"/>
    </location>
</feature>
<feature type="region of interest" description="Disordered" evidence="1">
    <location>
        <begin position="57"/>
        <end position="91"/>
    </location>
</feature>
<keyword evidence="3" id="KW-1185">Reference proteome</keyword>
<evidence type="ECO:0000313" key="3">
    <source>
        <dbReference type="Proteomes" id="UP001140510"/>
    </source>
</evidence>
<dbReference type="EMBL" id="JAPEVA010000007">
    <property type="protein sequence ID" value="KAJ4410869.1"/>
    <property type="molecule type" value="Genomic_DNA"/>
</dbReference>
<sequence>MASPSTDTLDEVDADDAIETFLDGIVISSSQQTNECESIPPSPELGMGPRREIEVHHLELEGPEEQTTADAEPFEAAHSEQQTEDFTPQTAPSTAIALTRKTSSEEFEDVCRTLLDDGSEGSLSGPAREVPESPCRLSPTTELIAQHEDKLAGTRQALLPEFGHPSADRDAWPAVNGLPFHIFTERIEDQLGAEAEAASPFHYEHDDKENVVTNPELIPRPNTLDGISIIPASHYRRPPELYTISGHSSMASNAFYVQPQFEAGPYGLGWSDGAHDTYKSGHNNCLAPEYRVVRIMASSEHPSRTLTPSADPRLHGDNDSNSASAVRSLEGLDCLR</sequence>
<accession>A0A9W9DBY7</accession>
<dbReference type="AlphaFoldDB" id="A0A9W9DBY7"/>
<dbReference type="OrthoDB" id="5430111at2759"/>
<name>A0A9W9DBY7_9PLEO</name>